<dbReference type="EMBL" id="KN847975">
    <property type="protein sequence ID" value="KIR49286.1"/>
    <property type="molecule type" value="Genomic_DNA"/>
</dbReference>
<evidence type="ECO:0000313" key="1">
    <source>
        <dbReference type="EMBL" id="KIR49286.1"/>
    </source>
</evidence>
<gene>
    <name evidence="1" type="ORF">I312_01440</name>
</gene>
<name>A0A0D0VQ33_CRYGA</name>
<accession>A0A0D0VQ33</accession>
<proteinExistence type="predicted"/>
<dbReference type="HOGENOM" id="CLU_2291578_0_0_1"/>
<organism evidence="1">
    <name type="scientific">Cryptococcus bacillisporus CA1280</name>
    <dbReference type="NCBI Taxonomy" id="1296109"/>
    <lineage>
        <taxon>Eukaryota</taxon>
        <taxon>Fungi</taxon>
        <taxon>Dikarya</taxon>
        <taxon>Basidiomycota</taxon>
        <taxon>Agaricomycotina</taxon>
        <taxon>Tremellomycetes</taxon>
        <taxon>Tremellales</taxon>
        <taxon>Cryptococcaceae</taxon>
        <taxon>Cryptococcus</taxon>
        <taxon>Cryptococcus gattii species complex</taxon>
    </lineage>
</organism>
<protein>
    <submittedName>
        <fullName evidence="1">Uncharacterized protein</fullName>
    </submittedName>
</protein>
<sequence length="101" mass="10983">MGKRVLGADFLGDSIKASSRTVPVVNSTRKSLRKSTDNSFPSVIPVSSQIMSSTSSFAPFPSPLEVVLMRSLNGRSNCTTSTKMAISPTMKCFKLYDLFIK</sequence>
<reference evidence="1" key="1">
    <citation type="submission" date="2015-01" db="EMBL/GenBank/DDBJ databases">
        <title>The Genome Sequence of Cryptococcus gattii CA1280.</title>
        <authorList>
            <consortium name="The Broad Institute Genomics Platform"/>
            <person name="Cuomo C."/>
            <person name="Litvintseva A."/>
            <person name="Chen Y."/>
            <person name="Heitman J."/>
            <person name="Sun S."/>
            <person name="Springer D."/>
            <person name="Dromer F."/>
            <person name="Young S."/>
            <person name="Zeng Q."/>
            <person name="Gargeya S."/>
            <person name="Abouelleil A."/>
            <person name="Alvarado L."/>
            <person name="Chapman S.B."/>
            <person name="Gainer-Dewar J."/>
            <person name="Goldberg J."/>
            <person name="Griggs A."/>
            <person name="Gujja S."/>
            <person name="Hansen M."/>
            <person name="Howarth C."/>
            <person name="Imamovic A."/>
            <person name="Larimer J."/>
            <person name="Murphy C."/>
            <person name="Naylor J."/>
            <person name="Pearson M."/>
            <person name="Priest M."/>
            <person name="Roberts A."/>
            <person name="Saif S."/>
            <person name="Shea T."/>
            <person name="Sykes S."/>
            <person name="Wortman J."/>
            <person name="Nusbaum C."/>
            <person name="Birren B."/>
        </authorList>
    </citation>
    <scope>NUCLEOTIDE SEQUENCE [LARGE SCALE GENOMIC DNA]</scope>
    <source>
        <strain evidence="1">CA1280</strain>
    </source>
</reference>
<dbReference type="AlphaFoldDB" id="A0A0D0VQ33"/>